<dbReference type="SMART" id="SM00387">
    <property type="entry name" value="HATPase_c"/>
    <property type="match status" value="1"/>
</dbReference>
<sequence length="684" mass="74002">MSVPGAGERRVLILAPRGRDASVTGQVLSASGIHAESCPDMAALLDGLAAGAGAALVTEEALGDDAPEGLFAWLDGQPPWSDFPFIVLATRQAGRRSERASRLLARLGNVVLLERPVNAETLVSAATSALRARHRQYQTREHLRERERAQEQLRLANEDLERRVAERTREVEAAHETLAFALDAAGMASWDLDYATGAARRSPRYDAVFGYEGDGPRWNRQVLLDHVVEEDRGIAEQAFATALETGALDLECRIRRADGQVRWISLQGRIKYDAAGAPARIAGILMDRTEQRLTEEALRQAQKMEAIGQLTGGVAHDFNNLLTVIVGGLDMMLRRPEQVDRVKRLAEAAMGAARRGEQLTQQLLAFSRRQMLRPQTLNPNRLLLDFKPLAERAAGGAVELAFDLDPALDPIRIDPAQFEAAVLNLVVNARDAMEGGEGHARIAVTSRNVHLGTRAVADRGVPPGPYVVVSVTDTGSGIPADKLQRVFEPFFTTKEVGKGTGLGLSQVYGFTRSAGGFARIDSELGRGTTVSLYFPRSTDPAGEEVGSGPAASIPLRRAGEGETVLLVEDDEQVLAMATESLEELRYRVVVARNAAEALEHLTGVERIDILFSDVVMPGGMNGSQLAVEAQRLRPGIKVLLTSGYVANLDEGQVIGKGELPVLTKPYRRDELARSLRLVLGGQSG</sequence>
<accession>A0A0C6F4K3</accession>
<evidence type="ECO:0000256" key="4">
    <source>
        <dbReference type="PROSITE-ProRule" id="PRU00169"/>
    </source>
</evidence>
<dbReference type="InterPro" id="IPR036890">
    <property type="entry name" value="HATPase_C_sf"/>
</dbReference>
<dbReference type="SMART" id="SM00388">
    <property type="entry name" value="HisKA"/>
    <property type="match status" value="1"/>
</dbReference>
<dbReference type="PROSITE" id="PS50110">
    <property type="entry name" value="RESPONSE_REGULATORY"/>
    <property type="match status" value="1"/>
</dbReference>
<name>A0A0C6F4K3_9HYPH</name>
<evidence type="ECO:0000313" key="10">
    <source>
        <dbReference type="Proteomes" id="UP000061432"/>
    </source>
</evidence>
<feature type="domain" description="PAC" evidence="8">
    <location>
        <begin position="248"/>
        <end position="300"/>
    </location>
</feature>
<dbReference type="CDD" id="cd00082">
    <property type="entry name" value="HisKA"/>
    <property type="match status" value="1"/>
</dbReference>
<dbReference type="InterPro" id="IPR004358">
    <property type="entry name" value="Sig_transdc_His_kin-like_C"/>
</dbReference>
<dbReference type="Gene3D" id="1.10.287.130">
    <property type="match status" value="1"/>
</dbReference>
<dbReference type="CDD" id="cd00130">
    <property type="entry name" value="PAS"/>
    <property type="match status" value="1"/>
</dbReference>
<organism evidence="9 10">
    <name type="scientific">Methylobacterium aquaticum</name>
    <dbReference type="NCBI Taxonomy" id="270351"/>
    <lineage>
        <taxon>Bacteria</taxon>
        <taxon>Pseudomonadati</taxon>
        <taxon>Pseudomonadota</taxon>
        <taxon>Alphaproteobacteria</taxon>
        <taxon>Hyphomicrobiales</taxon>
        <taxon>Methylobacteriaceae</taxon>
        <taxon>Methylobacterium</taxon>
    </lineage>
</organism>
<dbReference type="Gene3D" id="2.10.70.100">
    <property type="match status" value="1"/>
</dbReference>
<dbReference type="SUPFAM" id="SSF55785">
    <property type="entry name" value="PYP-like sensor domain (PAS domain)"/>
    <property type="match status" value="1"/>
</dbReference>
<dbReference type="Proteomes" id="UP000061432">
    <property type="component" value="Chromosome"/>
</dbReference>
<dbReference type="Gene3D" id="3.30.565.10">
    <property type="entry name" value="Histidine kinase-like ATPase, C-terminal domain"/>
    <property type="match status" value="1"/>
</dbReference>
<dbReference type="PRINTS" id="PR00344">
    <property type="entry name" value="BCTRLSENSOR"/>
</dbReference>
<dbReference type="Gene3D" id="3.30.450.20">
    <property type="entry name" value="PAS domain"/>
    <property type="match status" value="1"/>
</dbReference>
<dbReference type="AlphaFoldDB" id="A0A0C6F4K3"/>
<dbReference type="Pfam" id="PF00072">
    <property type="entry name" value="Response_reg"/>
    <property type="match status" value="1"/>
</dbReference>
<dbReference type="PANTHER" id="PTHR43065:SF42">
    <property type="entry name" value="TWO-COMPONENT SENSOR PPRA"/>
    <property type="match status" value="1"/>
</dbReference>
<dbReference type="InterPro" id="IPR005467">
    <property type="entry name" value="His_kinase_dom"/>
</dbReference>
<dbReference type="OrthoDB" id="9796100at2"/>
<dbReference type="InterPro" id="IPR000014">
    <property type="entry name" value="PAS"/>
</dbReference>
<dbReference type="PATRIC" id="fig|270351.10.peg.4515"/>
<dbReference type="InterPro" id="IPR003661">
    <property type="entry name" value="HisK_dim/P_dom"/>
</dbReference>
<dbReference type="SMART" id="SM00086">
    <property type="entry name" value="PAC"/>
    <property type="match status" value="1"/>
</dbReference>
<evidence type="ECO:0000256" key="2">
    <source>
        <dbReference type="ARBA" id="ARBA00012438"/>
    </source>
</evidence>
<evidence type="ECO:0000256" key="3">
    <source>
        <dbReference type="ARBA" id="ARBA00022553"/>
    </source>
</evidence>
<gene>
    <name evidence="9" type="primary">baeS</name>
    <name evidence="9" type="ORF">Maq22A_c23460</name>
</gene>
<dbReference type="RefSeq" id="WP_060848552.1">
    <property type="nucleotide sequence ID" value="NZ_AP014704.1"/>
</dbReference>
<proteinExistence type="predicted"/>
<dbReference type="Gene3D" id="3.40.50.2300">
    <property type="match status" value="1"/>
</dbReference>
<dbReference type="Pfam" id="PF08447">
    <property type="entry name" value="PAS_3"/>
    <property type="match status" value="1"/>
</dbReference>
<evidence type="ECO:0000259" key="7">
    <source>
        <dbReference type="PROSITE" id="PS50110"/>
    </source>
</evidence>
<dbReference type="SMART" id="SM00448">
    <property type="entry name" value="REC"/>
    <property type="match status" value="1"/>
</dbReference>
<protein>
    <recommendedName>
        <fullName evidence="2">histidine kinase</fullName>
        <ecNumber evidence="2">2.7.13.3</ecNumber>
    </recommendedName>
</protein>
<dbReference type="PANTHER" id="PTHR43065">
    <property type="entry name" value="SENSOR HISTIDINE KINASE"/>
    <property type="match status" value="1"/>
</dbReference>
<dbReference type="SUPFAM" id="SSF47384">
    <property type="entry name" value="Homodimeric domain of signal transducing histidine kinase"/>
    <property type="match status" value="1"/>
</dbReference>
<dbReference type="GO" id="GO:0000155">
    <property type="term" value="F:phosphorelay sensor kinase activity"/>
    <property type="evidence" value="ECO:0007669"/>
    <property type="project" value="InterPro"/>
</dbReference>
<dbReference type="STRING" id="270351.Maq22A_c23460"/>
<dbReference type="InterPro" id="IPR011006">
    <property type="entry name" value="CheY-like_superfamily"/>
</dbReference>
<evidence type="ECO:0000259" key="8">
    <source>
        <dbReference type="PROSITE" id="PS50113"/>
    </source>
</evidence>
<dbReference type="PROSITE" id="PS50113">
    <property type="entry name" value="PAC"/>
    <property type="match status" value="1"/>
</dbReference>
<dbReference type="Pfam" id="PF02518">
    <property type="entry name" value="HATPase_c"/>
    <property type="match status" value="1"/>
</dbReference>
<dbReference type="InterPro" id="IPR036097">
    <property type="entry name" value="HisK_dim/P_sf"/>
</dbReference>
<dbReference type="PROSITE" id="PS50109">
    <property type="entry name" value="HIS_KIN"/>
    <property type="match status" value="1"/>
</dbReference>
<dbReference type="Pfam" id="PF00512">
    <property type="entry name" value="HisKA"/>
    <property type="match status" value="1"/>
</dbReference>
<feature type="modified residue" description="4-aspartylphosphate" evidence="4">
    <location>
        <position position="613"/>
    </location>
</feature>
<evidence type="ECO:0000259" key="6">
    <source>
        <dbReference type="PROSITE" id="PS50109"/>
    </source>
</evidence>
<comment type="catalytic activity">
    <reaction evidence="1">
        <text>ATP + protein L-histidine = ADP + protein N-phospho-L-histidine.</text>
        <dbReference type="EC" id="2.7.13.3"/>
    </reaction>
</comment>
<dbReference type="InterPro" id="IPR000700">
    <property type="entry name" value="PAS-assoc_C"/>
</dbReference>
<dbReference type="InterPro" id="IPR013655">
    <property type="entry name" value="PAS_fold_3"/>
</dbReference>
<dbReference type="InterPro" id="IPR003594">
    <property type="entry name" value="HATPase_dom"/>
</dbReference>
<keyword evidence="5" id="KW-0175">Coiled coil</keyword>
<dbReference type="InterPro" id="IPR001610">
    <property type="entry name" value="PAC"/>
</dbReference>
<dbReference type="EMBL" id="AP014704">
    <property type="protein sequence ID" value="BAQ47646.1"/>
    <property type="molecule type" value="Genomic_DNA"/>
</dbReference>
<dbReference type="SUPFAM" id="SSF52172">
    <property type="entry name" value="CheY-like"/>
    <property type="match status" value="1"/>
</dbReference>
<dbReference type="InterPro" id="IPR035965">
    <property type="entry name" value="PAS-like_dom_sf"/>
</dbReference>
<feature type="domain" description="Response regulatory" evidence="7">
    <location>
        <begin position="563"/>
        <end position="679"/>
    </location>
</feature>
<dbReference type="EC" id="2.7.13.3" evidence="2"/>
<keyword evidence="3 4" id="KW-0597">Phosphoprotein</keyword>
<dbReference type="SUPFAM" id="SSF55874">
    <property type="entry name" value="ATPase domain of HSP90 chaperone/DNA topoisomerase II/histidine kinase"/>
    <property type="match status" value="1"/>
</dbReference>
<evidence type="ECO:0000313" key="9">
    <source>
        <dbReference type="EMBL" id="BAQ47646.1"/>
    </source>
</evidence>
<dbReference type="InterPro" id="IPR001789">
    <property type="entry name" value="Sig_transdc_resp-reg_receiver"/>
</dbReference>
<feature type="domain" description="Histidine kinase" evidence="6">
    <location>
        <begin position="313"/>
        <end position="538"/>
    </location>
</feature>
<evidence type="ECO:0000256" key="1">
    <source>
        <dbReference type="ARBA" id="ARBA00000085"/>
    </source>
</evidence>
<reference evidence="10" key="2">
    <citation type="submission" date="2015-01" db="EMBL/GenBank/DDBJ databases">
        <title>Complete genome sequence of Methylobacterium aquaticum strain 22A.</title>
        <authorList>
            <person name="Tani A."/>
            <person name="Ogura Y."/>
            <person name="Hayashi T."/>
        </authorList>
    </citation>
    <scope>NUCLEOTIDE SEQUENCE [LARGE SCALE GENOMIC DNA]</scope>
    <source>
        <strain evidence="10">MA-22A</strain>
    </source>
</reference>
<evidence type="ECO:0000256" key="5">
    <source>
        <dbReference type="SAM" id="Coils"/>
    </source>
</evidence>
<feature type="coiled-coil region" evidence="5">
    <location>
        <begin position="139"/>
        <end position="177"/>
    </location>
</feature>
<dbReference type="KEGG" id="maqu:Maq22A_c23460"/>
<reference evidence="9 10" key="1">
    <citation type="journal article" date="2015" name="Genome Announc.">
        <title>Complete Genome Sequence of Methylobacterium aquaticum Strain 22A, Isolated from Racomitrium japonicum Moss.</title>
        <authorList>
            <person name="Tani A."/>
            <person name="Ogura Y."/>
            <person name="Hayashi T."/>
            <person name="Kimbara K."/>
        </authorList>
    </citation>
    <scope>NUCLEOTIDE SEQUENCE [LARGE SCALE GENOMIC DNA]</scope>
    <source>
        <strain evidence="9 10">MA-22A</strain>
    </source>
</reference>